<keyword evidence="3" id="KW-0812">Transmembrane</keyword>
<evidence type="ECO:0000313" key="4">
    <source>
        <dbReference type="EMBL" id="CAD8595909.1"/>
    </source>
</evidence>
<keyword evidence="1" id="KW-0175">Coiled coil</keyword>
<feature type="region of interest" description="Disordered" evidence="2">
    <location>
        <begin position="1"/>
        <end position="56"/>
    </location>
</feature>
<dbReference type="AlphaFoldDB" id="A0A7S0KXK8"/>
<evidence type="ECO:0000256" key="3">
    <source>
        <dbReference type="SAM" id="Phobius"/>
    </source>
</evidence>
<sequence length="516" mass="57668">MTEASRSKHESSQAATDKSLLKKDAKIPALQKTNTTDSSSRKQPPPRPPVKYSNPAKVHMGKANIKRDVSLFVGFIAVLVFMAIGFDNVHLAEDPDAEEKDKIRDMQEMKKKMEQKLLEQAKAKLKPENEGCGLFLTGSSIPDVGQSLYVGLNFTEGDVVLESELSYPVMTKVDNPLTFLSAPALLLKFHPHLANVVQEEEDLSKGSSSTTQSKKYIFRATRPIHEGEEIFVSRQSYHEDIVDHINLFDDIPLISDYEMANQIALDEALTQIKSKSNRIRKGKDCYGSGGGLRALELVQRTVSRFSERVAKLLPTRSEHLFEIKRYQTSTAFLSLKNVTMWRHQSKSSCLTNVVEKGEAKTMVATRKIPKRGVITTVPLYVVRKDGTCRSTEEKNCDNTGDSVESDSTCFGNKQLSMLFCPLLSASVFSGEGGFASKDPLPGQKKANARYVWSKDNMENERANQYSADLVAKNFATRLSIDIIATRNINEGEEILLDFENGQMNDDMIPSNWTNYT</sequence>
<protein>
    <recommendedName>
        <fullName evidence="5">SET domain-containing protein</fullName>
    </recommendedName>
</protein>
<dbReference type="Gene3D" id="2.170.270.10">
    <property type="entry name" value="SET domain"/>
    <property type="match status" value="1"/>
</dbReference>
<feature type="transmembrane region" description="Helical" evidence="3">
    <location>
        <begin position="69"/>
        <end position="86"/>
    </location>
</feature>
<keyword evidence="3" id="KW-1133">Transmembrane helix</keyword>
<feature type="compositionally biased region" description="Polar residues" evidence="2">
    <location>
        <begin position="31"/>
        <end position="42"/>
    </location>
</feature>
<feature type="coiled-coil region" evidence="1">
    <location>
        <begin position="96"/>
        <end position="126"/>
    </location>
</feature>
<evidence type="ECO:0008006" key="5">
    <source>
        <dbReference type="Google" id="ProtNLM"/>
    </source>
</evidence>
<accession>A0A7S0KXK8</accession>
<feature type="compositionally biased region" description="Basic and acidic residues" evidence="2">
    <location>
        <begin position="1"/>
        <end position="11"/>
    </location>
</feature>
<organism evidence="4">
    <name type="scientific">Asterionellopsis glacialis</name>
    <dbReference type="NCBI Taxonomy" id="33640"/>
    <lineage>
        <taxon>Eukaryota</taxon>
        <taxon>Sar</taxon>
        <taxon>Stramenopiles</taxon>
        <taxon>Ochrophyta</taxon>
        <taxon>Bacillariophyta</taxon>
        <taxon>Fragilariophyceae</taxon>
        <taxon>Fragilariophycidae</taxon>
        <taxon>Fragilariales</taxon>
        <taxon>Fragilariaceae</taxon>
        <taxon>Asterionellopsis</taxon>
    </lineage>
</organism>
<evidence type="ECO:0000256" key="2">
    <source>
        <dbReference type="SAM" id="MobiDB-lite"/>
    </source>
</evidence>
<dbReference type="InterPro" id="IPR046341">
    <property type="entry name" value="SET_dom_sf"/>
</dbReference>
<evidence type="ECO:0000256" key="1">
    <source>
        <dbReference type="SAM" id="Coils"/>
    </source>
</evidence>
<keyword evidence="3" id="KW-0472">Membrane</keyword>
<gene>
    <name evidence="4" type="ORF">AGLA0713_LOCUS737</name>
</gene>
<dbReference type="EMBL" id="HBEX01001093">
    <property type="protein sequence ID" value="CAD8595909.1"/>
    <property type="molecule type" value="Transcribed_RNA"/>
</dbReference>
<name>A0A7S0KXK8_9STRA</name>
<proteinExistence type="predicted"/>
<reference evidence="4" key="1">
    <citation type="submission" date="2021-01" db="EMBL/GenBank/DDBJ databases">
        <authorList>
            <person name="Corre E."/>
            <person name="Pelletier E."/>
            <person name="Niang G."/>
            <person name="Scheremetjew M."/>
            <person name="Finn R."/>
            <person name="Kale V."/>
            <person name="Holt S."/>
            <person name="Cochrane G."/>
            <person name="Meng A."/>
            <person name="Brown T."/>
            <person name="Cohen L."/>
        </authorList>
    </citation>
    <scope>NUCLEOTIDE SEQUENCE</scope>
</reference>